<feature type="domain" description="EF-hand" evidence="3">
    <location>
        <begin position="229"/>
        <end position="264"/>
    </location>
</feature>
<evidence type="ECO:0000256" key="2">
    <source>
        <dbReference type="ARBA" id="ARBA00022837"/>
    </source>
</evidence>
<dbReference type="AlphaFoldDB" id="A0AA88HGQ9"/>
<dbReference type="SUPFAM" id="SSF47473">
    <property type="entry name" value="EF-hand"/>
    <property type="match status" value="1"/>
</dbReference>
<dbReference type="PANTHER" id="PTHR12121">
    <property type="entry name" value="CARBON CATABOLITE REPRESSOR PROTEIN 4"/>
    <property type="match status" value="1"/>
</dbReference>
<keyword evidence="5" id="KW-1185">Reference proteome</keyword>
<dbReference type="Pfam" id="PF03372">
    <property type="entry name" value="Exo_endo_phos"/>
    <property type="match status" value="1"/>
</dbReference>
<dbReference type="InterPro" id="IPR050410">
    <property type="entry name" value="CCR4/nocturin_mRNA_transcr"/>
</dbReference>
<dbReference type="Gene3D" id="3.60.10.10">
    <property type="entry name" value="Endonuclease/exonuclease/phosphatase"/>
    <property type="match status" value="1"/>
</dbReference>
<dbReference type="GO" id="GO:0000175">
    <property type="term" value="F:3'-5'-RNA exonuclease activity"/>
    <property type="evidence" value="ECO:0007669"/>
    <property type="project" value="TreeGrafter"/>
</dbReference>
<dbReference type="EMBL" id="JAVRJZ010000016">
    <property type="protein sequence ID" value="KAK2711023.1"/>
    <property type="molecule type" value="Genomic_DNA"/>
</dbReference>
<evidence type="ECO:0000259" key="3">
    <source>
        <dbReference type="PROSITE" id="PS50222"/>
    </source>
</evidence>
<feature type="domain" description="EF-hand" evidence="3">
    <location>
        <begin position="266"/>
        <end position="301"/>
    </location>
</feature>
<dbReference type="InterPro" id="IPR011992">
    <property type="entry name" value="EF-hand-dom_pair"/>
</dbReference>
<dbReference type="GO" id="GO:0043226">
    <property type="term" value="C:organelle"/>
    <property type="evidence" value="ECO:0007669"/>
    <property type="project" value="UniProtKB-ARBA"/>
</dbReference>
<gene>
    <name evidence="4" type="ORF">QYM36_012255</name>
</gene>
<reference evidence="4" key="1">
    <citation type="submission" date="2023-07" db="EMBL/GenBank/DDBJ databases">
        <title>Chromosome-level genome assembly of Artemia franciscana.</title>
        <authorList>
            <person name="Jo E."/>
        </authorList>
    </citation>
    <scope>NUCLEOTIDE SEQUENCE</scope>
    <source>
        <tissue evidence="4">Whole body</tissue>
    </source>
</reference>
<dbReference type="PANTHER" id="PTHR12121:SF34">
    <property type="entry name" value="PROTEIN ANGEL"/>
    <property type="match status" value="1"/>
</dbReference>
<dbReference type="Gene3D" id="1.10.238.10">
    <property type="entry name" value="EF-hand"/>
    <property type="match status" value="2"/>
</dbReference>
<dbReference type="InterPro" id="IPR005135">
    <property type="entry name" value="Endo/exonuclease/phosphatase"/>
</dbReference>
<organism evidence="4 5">
    <name type="scientific">Artemia franciscana</name>
    <name type="common">Brine shrimp</name>
    <name type="synonym">Artemia sanfranciscana</name>
    <dbReference type="NCBI Taxonomy" id="6661"/>
    <lineage>
        <taxon>Eukaryota</taxon>
        <taxon>Metazoa</taxon>
        <taxon>Ecdysozoa</taxon>
        <taxon>Arthropoda</taxon>
        <taxon>Crustacea</taxon>
        <taxon>Branchiopoda</taxon>
        <taxon>Anostraca</taxon>
        <taxon>Artemiidae</taxon>
        <taxon>Artemia</taxon>
    </lineage>
</organism>
<keyword evidence="2" id="KW-0106">Calcium</keyword>
<dbReference type="PROSITE" id="PS50222">
    <property type="entry name" value="EF_HAND_2"/>
    <property type="match status" value="3"/>
</dbReference>
<dbReference type="InterPro" id="IPR036691">
    <property type="entry name" value="Endo/exonu/phosph_ase_sf"/>
</dbReference>
<dbReference type="Pfam" id="PF13499">
    <property type="entry name" value="EF-hand_7"/>
    <property type="match status" value="2"/>
</dbReference>
<dbReference type="SUPFAM" id="SSF56219">
    <property type="entry name" value="DNase I-like"/>
    <property type="match status" value="1"/>
</dbReference>
<dbReference type="FunFam" id="1.10.238.10:FF:000178">
    <property type="entry name" value="Calmodulin-2 A"/>
    <property type="match status" value="1"/>
</dbReference>
<proteinExistence type="predicted"/>
<accession>A0AA88HGQ9</accession>
<dbReference type="GO" id="GO:0005509">
    <property type="term" value="F:calcium ion binding"/>
    <property type="evidence" value="ECO:0007669"/>
    <property type="project" value="InterPro"/>
</dbReference>
<name>A0AA88HGQ9_ARTSF</name>
<evidence type="ECO:0000313" key="5">
    <source>
        <dbReference type="Proteomes" id="UP001187531"/>
    </source>
</evidence>
<evidence type="ECO:0000256" key="1">
    <source>
        <dbReference type="ARBA" id="ARBA00022737"/>
    </source>
</evidence>
<feature type="domain" description="EF-hand" evidence="3">
    <location>
        <begin position="193"/>
        <end position="228"/>
    </location>
</feature>
<comment type="caution">
    <text evidence="4">The sequence shown here is derived from an EMBL/GenBank/DDBJ whole genome shotgun (WGS) entry which is preliminary data.</text>
</comment>
<evidence type="ECO:0000313" key="4">
    <source>
        <dbReference type="EMBL" id="KAK2711023.1"/>
    </source>
</evidence>
<dbReference type="InterPro" id="IPR002048">
    <property type="entry name" value="EF_hand_dom"/>
</dbReference>
<dbReference type="SMART" id="SM00054">
    <property type="entry name" value="EFh"/>
    <property type="match status" value="4"/>
</dbReference>
<dbReference type="InterPro" id="IPR018247">
    <property type="entry name" value="EF_Hand_1_Ca_BS"/>
</dbReference>
<dbReference type="PROSITE" id="PS00018">
    <property type="entry name" value="EF_HAND_1"/>
    <property type="match status" value="3"/>
</dbReference>
<keyword evidence="1" id="KW-0677">Repeat</keyword>
<sequence length="344" mass="39531">MNLTEIRKWETPRNCQRPKENQETQSLDFTIMSYNVLAQGYIETIPYLYYNCNEENLKWPDRKKRLFNQFKMSNADIVCLQEVDADYYYNTYLSYFQSQGYDGVFKQKTQEKIDGCASFFKKCEFSLKEDHSLEMLKNGIDLLNRDNIALISILTPFKNPDKQICIVNTHLLYNRKREDVRLAQLQASQFTDVQMEDLRASFALFDQDGDGHITTSELTAVMKCLGQNPTDAEILAIIKEVDADGNGTIEFSEFVIAMAKSVNDIDAEKEIKEAFDAFDKDGNGHINVEELRYVSVNLGETFSDEDIAEMLKQADFDGDGVVNYKDSVVSSQTRLGNLLVRNRQ</sequence>
<dbReference type="Proteomes" id="UP001187531">
    <property type="component" value="Unassembled WGS sequence"/>
</dbReference>
<protein>
    <recommendedName>
        <fullName evidence="3">EF-hand domain-containing protein</fullName>
    </recommendedName>
</protein>
<dbReference type="CDD" id="cd00051">
    <property type="entry name" value="EFh"/>
    <property type="match status" value="2"/>
</dbReference>